<feature type="transmembrane region" description="Helical" evidence="2">
    <location>
        <begin position="532"/>
        <end position="551"/>
    </location>
</feature>
<name>A0A6N9Q8M7_9BACL</name>
<dbReference type="PANTHER" id="PTHR41259">
    <property type="entry name" value="DOUBLE-STRAND BREAK REPAIR RAD50 ATPASE, PUTATIVE-RELATED"/>
    <property type="match status" value="1"/>
</dbReference>
<dbReference type="PANTHER" id="PTHR41259:SF1">
    <property type="entry name" value="DOUBLE-STRAND BREAK REPAIR RAD50 ATPASE, PUTATIVE-RELATED"/>
    <property type="match status" value="1"/>
</dbReference>
<evidence type="ECO:0000313" key="4">
    <source>
        <dbReference type="EMBL" id="NBI31179.1"/>
    </source>
</evidence>
<feature type="coiled-coil region" evidence="1">
    <location>
        <begin position="779"/>
        <end position="806"/>
    </location>
</feature>
<evidence type="ECO:0000313" key="5">
    <source>
        <dbReference type="Proteomes" id="UP000448943"/>
    </source>
</evidence>
<keyword evidence="2" id="KW-0472">Membrane</keyword>
<keyword evidence="2" id="KW-0812">Transmembrane</keyword>
<feature type="coiled-coil region" evidence="1">
    <location>
        <begin position="868"/>
        <end position="909"/>
    </location>
</feature>
<feature type="coiled-coil region" evidence="1">
    <location>
        <begin position="396"/>
        <end position="423"/>
    </location>
</feature>
<dbReference type="Pfam" id="PF13514">
    <property type="entry name" value="AAA_27"/>
    <property type="match status" value="1"/>
</dbReference>
<organism evidence="4 5">
    <name type="scientific">Chengkuizengella marina</name>
    <dbReference type="NCBI Taxonomy" id="2507566"/>
    <lineage>
        <taxon>Bacteria</taxon>
        <taxon>Bacillati</taxon>
        <taxon>Bacillota</taxon>
        <taxon>Bacilli</taxon>
        <taxon>Bacillales</taxon>
        <taxon>Paenibacillaceae</taxon>
        <taxon>Chengkuizengella</taxon>
    </lineage>
</organism>
<dbReference type="RefSeq" id="WP_160648000.1">
    <property type="nucleotide sequence ID" value="NZ_SIJB01000065.1"/>
</dbReference>
<evidence type="ECO:0000259" key="3">
    <source>
        <dbReference type="Pfam" id="PF13514"/>
    </source>
</evidence>
<dbReference type="InterPro" id="IPR038734">
    <property type="entry name" value="YhaN_AAA"/>
</dbReference>
<dbReference type="EMBL" id="SIJB01000065">
    <property type="protein sequence ID" value="NBI31179.1"/>
    <property type="molecule type" value="Genomic_DNA"/>
</dbReference>
<proteinExistence type="predicted"/>
<feature type="coiled-coil region" evidence="1">
    <location>
        <begin position="292"/>
        <end position="319"/>
    </location>
</feature>
<feature type="domain" description="YhaN AAA" evidence="3">
    <location>
        <begin position="20"/>
        <end position="218"/>
    </location>
</feature>
<keyword evidence="1" id="KW-0175">Coiled coil</keyword>
<dbReference type="AlphaFoldDB" id="A0A6N9Q8M7"/>
<evidence type="ECO:0000256" key="1">
    <source>
        <dbReference type="SAM" id="Coils"/>
    </source>
</evidence>
<evidence type="ECO:0000256" key="2">
    <source>
        <dbReference type="SAM" id="Phobius"/>
    </source>
</evidence>
<dbReference type="InterPro" id="IPR027417">
    <property type="entry name" value="P-loop_NTPase"/>
</dbReference>
<dbReference type="OrthoDB" id="9764467at2"/>
<feature type="transmembrane region" description="Helical" evidence="2">
    <location>
        <begin position="509"/>
        <end position="526"/>
    </location>
</feature>
<feature type="coiled-coil region" evidence="1">
    <location>
        <begin position="460"/>
        <end position="494"/>
    </location>
</feature>
<dbReference type="Gene3D" id="3.40.50.300">
    <property type="entry name" value="P-loop containing nucleotide triphosphate hydrolases"/>
    <property type="match status" value="2"/>
</dbReference>
<sequence>MVKESRRTRSLSIARRGEIMRINQLQMDGFGIFNQRHFEFNQPVTLFYGPNEAGKSTTMGFIRNMLFGFPTRVHLQQRYEPVTGGLHGGHIQLEDDSGENIRIERFHGKKDTIYTSHGTILTEQEMQQRLGGISKQLFLDLFAFSLSELQEMSTLQSEEMSSYLFHSGMGIHANRIMEAEKKLIGVMDSLFKPRGKNQLIIQQLKSLETIDHKLRENRGDIEKYNAYQQTLIQIHDEIQSVELFIKETQDQLKWLNICLKVRELWIREQEIIEELDRLPKFQHFPVDAKIRYEKLVEVQENLKRDLNRLLSKKRNLHEEIQKLNPNKVLINSLPQLDLLNEQLGTYENDKSLTYELKIENEQLNERLHNSLRNINESWTANQLRSFSTSVAVREKVLHYKSLLQEYQTEKEKLKVEFEQLTGKMETDKQLIEKMKVFIAPLLKKNHQILAEMNMNNSHQLHTMIAELKMEMNKLQLLEKELHLLKTRKTDLLENIDLLKIMNKDGKNKSLLWILLSLNIIIPPLLYINDMKIFAWISFFSILSIQGVFYYISKNSKSNHKLNESINKNQKSLNEIQQEMSHKEKLYSKTKQLCNQYQMNFSAQKEVAISLESSNLGRNLTTEDEVNLNGLLMILEQQSKEVEQNDIQIKQTEAEIEHLMSGIHLLKNTSLEKKDLLDQKEHEIKLLLQKWKHWLSQVELAEDLSPESVLEIFQQVDQAMNVLTNIEKNEAKIKRMEEVFENFESKVNAFVPYEQGYGIGQALRQMRIEAKLQVEKNNEKKNVLVQYEEVTDEIDRLRDTLKQIDDKIFLLWNEAQASDEESFLSNIYTHNQRNNLEQELRSAQFSLQNWVGEEQLQKLELDLKQNHAAETMTETKDELSAQLSEMQTRLAELRDQKGRTSHQLEKLESDMNHAEHLLAYEGELTKVRELSDQWAVHSFAFHLIKKAKAKYEQERQPEVLMKASSYFEKMTYGAFRRVMVPFGEKRMIVERENGAQLETSYLSRGTAELLYLAMRFALAHEFGKKVTLPLIMDDIFVNFDGDRLKSTLSVLNEISNHHQLILFTCHEHIRVEMNDMFSQIQNIHLNHA</sequence>
<dbReference type="Proteomes" id="UP000448943">
    <property type="component" value="Unassembled WGS sequence"/>
</dbReference>
<reference evidence="4 5" key="1">
    <citation type="submission" date="2019-01" db="EMBL/GenBank/DDBJ databases">
        <title>Chengkuizengella sp. nov., isolated from deep-sea sediment of East Pacific Ocean.</title>
        <authorList>
            <person name="Yang J."/>
            <person name="Lai Q."/>
            <person name="Shao Z."/>
        </authorList>
    </citation>
    <scope>NUCLEOTIDE SEQUENCE [LARGE SCALE GENOMIC DNA]</scope>
    <source>
        <strain evidence="4 5">YPA3-1-1</strain>
    </source>
</reference>
<gene>
    <name evidence="4" type="ORF">ERL59_19790</name>
</gene>
<accession>A0A6N9Q8M7</accession>
<keyword evidence="5" id="KW-1185">Reference proteome</keyword>
<keyword evidence="2" id="KW-1133">Transmembrane helix</keyword>
<dbReference type="SUPFAM" id="SSF52540">
    <property type="entry name" value="P-loop containing nucleoside triphosphate hydrolases"/>
    <property type="match status" value="1"/>
</dbReference>
<comment type="caution">
    <text evidence="4">The sequence shown here is derived from an EMBL/GenBank/DDBJ whole genome shotgun (WGS) entry which is preliminary data.</text>
</comment>
<protein>
    <recommendedName>
        <fullName evidence="3">YhaN AAA domain-containing protein</fullName>
    </recommendedName>
</protein>